<evidence type="ECO:0000256" key="5">
    <source>
        <dbReference type="ARBA" id="ARBA00022840"/>
    </source>
</evidence>
<dbReference type="SUPFAM" id="SSF52540">
    <property type="entry name" value="P-loop containing nucleoside triphosphate hydrolases"/>
    <property type="match status" value="1"/>
</dbReference>
<dbReference type="GO" id="GO:0005643">
    <property type="term" value="C:nuclear pore"/>
    <property type="evidence" value="ECO:0007669"/>
    <property type="project" value="InterPro"/>
</dbReference>
<dbReference type="SMART" id="SM00382">
    <property type="entry name" value="AAA"/>
    <property type="match status" value="1"/>
</dbReference>
<proteinExistence type="inferred from homology"/>
<evidence type="ECO:0000256" key="4">
    <source>
        <dbReference type="ARBA" id="ARBA00022741"/>
    </source>
</evidence>
<organism evidence="11 12">
    <name type="scientific">Rhizoctonia solani</name>
    <dbReference type="NCBI Taxonomy" id="456999"/>
    <lineage>
        <taxon>Eukaryota</taxon>
        <taxon>Fungi</taxon>
        <taxon>Dikarya</taxon>
        <taxon>Basidiomycota</taxon>
        <taxon>Agaricomycotina</taxon>
        <taxon>Agaricomycetes</taxon>
        <taxon>Cantharellales</taxon>
        <taxon>Ceratobasidiaceae</taxon>
        <taxon>Rhizoctonia</taxon>
    </lineage>
</organism>
<evidence type="ECO:0000256" key="8">
    <source>
        <dbReference type="ARBA" id="ARBA00023242"/>
    </source>
</evidence>
<comment type="subcellular location">
    <subcellularLocation>
        <location evidence="1">Nucleus envelope</location>
    </subcellularLocation>
</comment>
<dbReference type="PROSITE" id="PS00211">
    <property type="entry name" value="ABC_TRANSPORTER_1"/>
    <property type="match status" value="1"/>
</dbReference>
<dbReference type="PANTHER" id="PTHR11225">
    <property type="entry name" value="NUCLEAR PORE COMPLEX PROTEIN NUP93 NUCLEOPORIN NUP93 DEAD EYE PROTEIN"/>
    <property type="match status" value="1"/>
</dbReference>
<gene>
    <name evidence="11" type="ORF">RhiXN_00377</name>
</gene>
<sequence length="1681" mass="187064">MAEDLGAILATSRGLVAHLPRPDLPSINLSLDQIEAQSRRLVSKQPTAPGTGGKATYLLAGGNVDANAHADLVANLNTAATFAPLTQLHDADVSGYLRHSHEQTLIACIEEGRRETEQEFYRVLDERVRRDWETRKKKIFDELGKVNPAENVTAGGASNLRASAMGRTVRGSGTNAVSQPTTSLPMYNKMAAYGEVIRGLNQARLAGTAYPVVSHLYHVAQEYAGSAPSIGPTLELLRHIVAEPPSLTLPSSHSQAHILNTPLLERSFARAHLGNPESQAATELRTRIANGARAGLEKQYIEYVDAAIQREPANAAIGGDPSIQNRIMGYLRCKFYRSGRWNEDLELLRGRPVWAHIFFLIRTGHLREALDVANESADPIERSEQYFLSYLKAWVESSDRRLPKMLRDRLQTTYNSHILHSPNADPFKVALFKLIGRLDPTRRAVRSAIVTAEDWIWFQLAMVDEEEGNGLRELGKVLEGYGEKHFEGTGPGRRGMWARVLMAVAALYEHPDHRIEAVHIAVALAYYGLLRVPSTSEASQVDILTSMPFQPPALNLALLITRYIKPFMTSEPKPAVQYAYCISLSHDQEKNVGKEQVDYARELTRRIIVAAPAGWEDLVGGLRPDGTRYSGVVEHDMPLLHLKSAEEYRDIIVLPAAQLCENDHKLIAAIRLYNLAGKSNIVLSCLNRALGESLGEVDAGGEAAKELETSARQILAHYERRGETLDQGQVRIIRKLLKARQAITLSMTGDLEGALAALDNPDLLPLDAETSTIARRAEEFRDQDDALTHNIGHLLILAMTILHQIHSQAKGAQFGDTGKQSTLNIVKKKTRALISFAGMLKYRLSADIFGQLTRIFSIFNYMADMTPDLNTNGRALPFVVTTTGRVYRGSKLAGLFKTNTSSKSAINDPLRTVFAWLPSTRFVTADSPGLFYYSLLYFYPSFLNLNMESESQLRFRGPPPGPTPGPPPDINESKASPLHPPNNLSGAPQPDTPISPTSEQGFDPTNPTTSNYVNLGVWDYYEERAPKLNRVPLVKIYRRITQGLSGAPFAWRLMKDVVRLAPVLVSRMFQVIKDAVEKRNVDSSLLIKIAVARGLATFVQRACGYAIQILAPTISLRVRGFFAEYILQAHARLDVPTFDDNEVRSLLETVASDRSGAWEALVDSFNIGSTFLELFTQALVLFGIIMESNDSLLLVALSLIGPVTTWWIRPIRRPEGAWVAKVNNEDYVRMQGLKKVATERNHRKELVAGNLQEYISQQYHAARASVGDNAQDFWEARRYMQTKKAGNPISLVMPLFRDLPQANHICTPSHPYPRFNPAFARPTRSGPTKRDSFSEQLENFSHIIEGIAYSFQSIESLYSIIDIPNHIPDAPPDALPLTLPLDQKVKGLGIEFRNVSFKYPGTSKYVIRNMSFTIKPGQLCVIVGENGAAKSTSLKLILRLYEVDEGEIFIDGRDIRTIPLKSLRQCASVLFQDFSNFHSRSIRENIAMGSPLHAQDNGRIEEAARLGGASQFIDTLPEQMETYLSRPVHDMAGGLGFGQHTLLGRQFNTSRGGWGRKGGKRGGRAQDMEVSGGQQQRLALSRAFMRSNDENVRLWMFDEPSASLDPLAEFNLFERLRDMRGTNTMIFSTHRYGGLTRYADLILYLKDARVAEMGTHDELMGRNGDYAQLYNVQAQAFRQDT</sequence>
<dbReference type="Proteomes" id="UP000650533">
    <property type="component" value="Chromosome 4"/>
</dbReference>
<dbReference type="GO" id="GO:0016887">
    <property type="term" value="F:ATP hydrolysis activity"/>
    <property type="evidence" value="ECO:0007669"/>
    <property type="project" value="InterPro"/>
</dbReference>
<protein>
    <submittedName>
        <fullName evidence="11">Nucleoporin-interacting protein NIC96</fullName>
    </submittedName>
</protein>
<evidence type="ECO:0000256" key="6">
    <source>
        <dbReference type="ARBA" id="ARBA00022989"/>
    </source>
</evidence>
<dbReference type="GO" id="GO:0006606">
    <property type="term" value="P:protein import into nucleus"/>
    <property type="evidence" value="ECO:0007669"/>
    <property type="project" value="TreeGrafter"/>
</dbReference>
<dbReference type="SUPFAM" id="SSF90123">
    <property type="entry name" value="ABC transporter transmembrane region"/>
    <property type="match status" value="1"/>
</dbReference>
<dbReference type="PROSITE" id="PS50893">
    <property type="entry name" value="ABC_TRANSPORTER_2"/>
    <property type="match status" value="1"/>
</dbReference>
<evidence type="ECO:0000313" key="11">
    <source>
        <dbReference type="EMBL" id="QRW18971.1"/>
    </source>
</evidence>
<feature type="compositionally biased region" description="Pro residues" evidence="9">
    <location>
        <begin position="957"/>
        <end position="969"/>
    </location>
</feature>
<dbReference type="InterPro" id="IPR007231">
    <property type="entry name" value="Nucleoporin_int_Nup93/Nic96"/>
</dbReference>
<dbReference type="Gene3D" id="1.20.1560.10">
    <property type="entry name" value="ABC transporter type 1, transmembrane domain"/>
    <property type="match status" value="1"/>
</dbReference>
<accession>A0A8H8SUI7</accession>
<name>A0A8H8SUI7_9AGAM</name>
<keyword evidence="4" id="KW-0547">Nucleotide-binding</keyword>
<dbReference type="RefSeq" id="XP_043179208.1">
    <property type="nucleotide sequence ID" value="XM_043320196.1"/>
</dbReference>
<dbReference type="InterPro" id="IPR003439">
    <property type="entry name" value="ABC_transporter-like_ATP-bd"/>
</dbReference>
<dbReference type="GO" id="GO:0005524">
    <property type="term" value="F:ATP binding"/>
    <property type="evidence" value="ECO:0007669"/>
    <property type="project" value="UniProtKB-KW"/>
</dbReference>
<feature type="compositionally biased region" description="Polar residues" evidence="9">
    <location>
        <begin position="982"/>
        <end position="1007"/>
    </location>
</feature>
<dbReference type="EMBL" id="CP059661">
    <property type="protein sequence ID" value="QRW18971.1"/>
    <property type="molecule type" value="Genomic_DNA"/>
</dbReference>
<dbReference type="GO" id="GO:0016973">
    <property type="term" value="P:poly(A)+ mRNA export from nucleus"/>
    <property type="evidence" value="ECO:0007669"/>
    <property type="project" value="TreeGrafter"/>
</dbReference>
<dbReference type="GO" id="GO:0017056">
    <property type="term" value="F:structural constituent of nuclear pore"/>
    <property type="evidence" value="ECO:0007669"/>
    <property type="project" value="InterPro"/>
</dbReference>
<dbReference type="Pfam" id="PF04097">
    <property type="entry name" value="Nic96"/>
    <property type="match status" value="1"/>
</dbReference>
<keyword evidence="6" id="KW-1133">Transmembrane helix</keyword>
<feature type="region of interest" description="Disordered" evidence="9">
    <location>
        <begin position="1551"/>
        <end position="1573"/>
    </location>
</feature>
<dbReference type="InterPro" id="IPR003593">
    <property type="entry name" value="AAA+_ATPase"/>
</dbReference>
<evidence type="ECO:0000256" key="3">
    <source>
        <dbReference type="ARBA" id="ARBA00022692"/>
    </source>
</evidence>
<dbReference type="GeneID" id="67022659"/>
<feature type="region of interest" description="Disordered" evidence="9">
    <location>
        <begin position="952"/>
        <end position="1007"/>
    </location>
</feature>
<dbReference type="Pfam" id="PF00005">
    <property type="entry name" value="ABC_tran"/>
    <property type="match status" value="1"/>
</dbReference>
<evidence type="ECO:0000256" key="2">
    <source>
        <dbReference type="ARBA" id="ARBA00010186"/>
    </source>
</evidence>
<evidence type="ECO:0000256" key="1">
    <source>
        <dbReference type="ARBA" id="ARBA00004259"/>
    </source>
</evidence>
<dbReference type="InterPro" id="IPR027417">
    <property type="entry name" value="P-loop_NTPase"/>
</dbReference>
<keyword evidence="8" id="KW-0539">Nucleus</keyword>
<dbReference type="PANTHER" id="PTHR11225:SF4">
    <property type="entry name" value="NUCLEAR PORE COMPLEX PROTEIN NUP93"/>
    <property type="match status" value="1"/>
</dbReference>
<dbReference type="InterPro" id="IPR017871">
    <property type="entry name" value="ABC_transporter-like_CS"/>
</dbReference>
<evidence type="ECO:0000256" key="7">
    <source>
        <dbReference type="ARBA" id="ARBA00023136"/>
    </source>
</evidence>
<dbReference type="GO" id="GO:0016020">
    <property type="term" value="C:membrane"/>
    <property type="evidence" value="ECO:0007669"/>
    <property type="project" value="InterPro"/>
</dbReference>
<dbReference type="Gene3D" id="3.40.50.300">
    <property type="entry name" value="P-loop containing nucleotide triphosphate hydrolases"/>
    <property type="match status" value="1"/>
</dbReference>
<keyword evidence="7" id="KW-0472">Membrane</keyword>
<dbReference type="KEGG" id="rsx:RhiXN_00377"/>
<keyword evidence="3" id="KW-0812">Transmembrane</keyword>
<evidence type="ECO:0000259" key="10">
    <source>
        <dbReference type="PROSITE" id="PS50893"/>
    </source>
</evidence>
<evidence type="ECO:0000313" key="12">
    <source>
        <dbReference type="Proteomes" id="UP000650533"/>
    </source>
</evidence>
<evidence type="ECO:0000256" key="9">
    <source>
        <dbReference type="SAM" id="MobiDB-lite"/>
    </source>
</evidence>
<dbReference type="InterPro" id="IPR036640">
    <property type="entry name" value="ABC1_TM_sf"/>
</dbReference>
<reference evidence="11" key="1">
    <citation type="submission" date="2020-05" db="EMBL/GenBank/DDBJ databases">
        <title>Evolutionary and genomic comparisons of hybrid uninucleate and nonhybrid Rhizoctonia fungi.</title>
        <authorList>
            <person name="Li C."/>
            <person name="Chen X."/>
        </authorList>
    </citation>
    <scope>NUCLEOTIDE SEQUENCE</scope>
    <source>
        <strain evidence="11">AG-1 IA</strain>
    </source>
</reference>
<comment type="similarity">
    <text evidence="2">Belongs to the nucleoporin interacting component (NIC) family.</text>
</comment>
<feature type="domain" description="ABC transporter" evidence="10">
    <location>
        <begin position="1390"/>
        <end position="1672"/>
    </location>
</feature>
<keyword evidence="5" id="KW-0067">ATP-binding</keyword>